<proteinExistence type="predicted"/>
<gene>
    <name evidence="10" type="ORF">EAV92_00175</name>
</gene>
<dbReference type="GO" id="GO:0016020">
    <property type="term" value="C:membrane"/>
    <property type="evidence" value="ECO:0007669"/>
    <property type="project" value="InterPro"/>
</dbReference>
<feature type="transmembrane region" description="Helical" evidence="9">
    <location>
        <begin position="225"/>
        <end position="255"/>
    </location>
</feature>
<keyword evidence="7 9" id="KW-1133">Transmembrane helix</keyword>
<name>A0A3G3JSJ4_9BACL</name>
<evidence type="ECO:0000313" key="11">
    <source>
        <dbReference type="Proteomes" id="UP000269097"/>
    </source>
</evidence>
<evidence type="ECO:0000256" key="5">
    <source>
        <dbReference type="ARBA" id="ARBA00022692"/>
    </source>
</evidence>
<keyword evidence="8 9" id="KW-0472">Membrane</keyword>
<dbReference type="Pfam" id="PF03116">
    <property type="entry name" value="NQR2_RnfD_RnfE"/>
    <property type="match status" value="1"/>
</dbReference>
<evidence type="ECO:0008006" key="12">
    <source>
        <dbReference type="Google" id="ProtNLM"/>
    </source>
</evidence>
<feature type="transmembrane region" description="Helical" evidence="9">
    <location>
        <begin position="136"/>
        <end position="155"/>
    </location>
</feature>
<dbReference type="EMBL" id="CP033433">
    <property type="protein sequence ID" value="AYQ71162.1"/>
    <property type="molecule type" value="Genomic_DNA"/>
</dbReference>
<feature type="transmembrane region" description="Helical" evidence="9">
    <location>
        <begin position="161"/>
        <end position="183"/>
    </location>
</feature>
<evidence type="ECO:0000256" key="3">
    <source>
        <dbReference type="ARBA" id="ARBA00022630"/>
    </source>
</evidence>
<dbReference type="RefSeq" id="WP_123039226.1">
    <property type="nucleotide sequence ID" value="NZ_CP033433.1"/>
</dbReference>
<organism evidence="10 11">
    <name type="scientific">Cohnella candidum</name>
    <dbReference type="NCBI Taxonomy" id="2674991"/>
    <lineage>
        <taxon>Bacteria</taxon>
        <taxon>Bacillati</taxon>
        <taxon>Bacillota</taxon>
        <taxon>Bacilli</taxon>
        <taxon>Bacillales</taxon>
        <taxon>Paenibacillaceae</taxon>
        <taxon>Cohnella</taxon>
    </lineage>
</organism>
<evidence type="ECO:0000256" key="2">
    <source>
        <dbReference type="ARBA" id="ARBA00022553"/>
    </source>
</evidence>
<evidence type="ECO:0000313" key="10">
    <source>
        <dbReference type="EMBL" id="AYQ71162.1"/>
    </source>
</evidence>
<evidence type="ECO:0000256" key="4">
    <source>
        <dbReference type="ARBA" id="ARBA00022643"/>
    </source>
</evidence>
<evidence type="ECO:0000256" key="9">
    <source>
        <dbReference type="SAM" id="Phobius"/>
    </source>
</evidence>
<keyword evidence="2" id="KW-0597">Phosphoprotein</keyword>
<dbReference type="Proteomes" id="UP000269097">
    <property type="component" value="Chromosome"/>
</dbReference>
<dbReference type="AlphaFoldDB" id="A0A3G3JSJ4"/>
<evidence type="ECO:0000256" key="8">
    <source>
        <dbReference type="ARBA" id="ARBA00023136"/>
    </source>
</evidence>
<keyword evidence="3" id="KW-0285">Flavoprotein</keyword>
<accession>A0A3G3JSJ4</accession>
<protein>
    <recommendedName>
        <fullName evidence="12">RnfABCDGE type electron transport complex subunit D</fullName>
    </recommendedName>
</protein>
<feature type="transmembrane region" description="Helical" evidence="9">
    <location>
        <begin position="39"/>
        <end position="56"/>
    </location>
</feature>
<reference evidence="10 11" key="1">
    <citation type="submission" date="2018-10" db="EMBL/GenBank/DDBJ databases">
        <title>Genome Sequence of Cohnella sp.</title>
        <authorList>
            <person name="Srinivasan S."/>
            <person name="Kim M.K."/>
        </authorList>
    </citation>
    <scope>NUCLEOTIDE SEQUENCE [LARGE SCALE GENOMIC DNA]</scope>
    <source>
        <strain evidence="10 11">18JY8-7</strain>
    </source>
</reference>
<dbReference type="InterPro" id="IPR004338">
    <property type="entry name" value="NqrB/RnfD"/>
</dbReference>
<keyword evidence="5 9" id="KW-0812">Transmembrane</keyword>
<keyword evidence="11" id="KW-1185">Reference proteome</keyword>
<keyword evidence="6" id="KW-1278">Translocase</keyword>
<sequence length="286" mass="30827">MKFRQWVKTPKALVLVVLTVYLAIAALGSHAFAAGMKHGAIAVGSALAVDIICCLFERRKRILPDGAFITGLIVALVLGFTSAWYIVAATSTLAILPKHLLVRKKKPIFNPAAAGLLLSVLLFQSQQSWWGAFGDLSPWYLALIFIGGYFVTHRINKFPLVFSFLGTYLILLYVLGMGVIPAGTGFLDAAGVSDALQPPFINAALFFALIMLTDPPTSPNKNVDQIVFGFLTAAVSAGVYAYFGGLMYLFIGLLAGNVYHLLRSMSTQNARQAKPAAGSRTAPNRR</sequence>
<keyword evidence="4" id="KW-0288">FMN</keyword>
<keyword evidence="1" id="KW-0813">Transport</keyword>
<evidence type="ECO:0000256" key="6">
    <source>
        <dbReference type="ARBA" id="ARBA00022967"/>
    </source>
</evidence>
<feature type="transmembrane region" description="Helical" evidence="9">
    <location>
        <begin position="68"/>
        <end position="87"/>
    </location>
</feature>
<feature type="transmembrane region" description="Helical" evidence="9">
    <location>
        <begin position="12"/>
        <end position="33"/>
    </location>
</feature>
<evidence type="ECO:0000256" key="7">
    <source>
        <dbReference type="ARBA" id="ARBA00022989"/>
    </source>
</evidence>
<dbReference type="KEGG" id="coh:EAV92_00175"/>
<dbReference type="GO" id="GO:0055085">
    <property type="term" value="P:transmembrane transport"/>
    <property type="evidence" value="ECO:0007669"/>
    <property type="project" value="InterPro"/>
</dbReference>
<evidence type="ECO:0000256" key="1">
    <source>
        <dbReference type="ARBA" id="ARBA00022448"/>
    </source>
</evidence>